<evidence type="ECO:0000313" key="1">
    <source>
        <dbReference type="EMBL" id="AWL94013.1"/>
    </source>
</evidence>
<reference evidence="1 2" key="2">
    <citation type="journal article" date="2017" name="Syst. Appl. Microbiol.">
        <title>Soybeans inoculated with root zone soils of Canadian native legumes harbour diverse and novel Bradyrhizobium spp. that possess agricultural potential.</title>
        <authorList>
            <person name="Bromfield E.S.P."/>
            <person name="Cloutier S."/>
            <person name="Tambong J.T."/>
            <person name="Tran Thi T.V."/>
        </authorList>
    </citation>
    <scope>NUCLEOTIDE SEQUENCE [LARGE SCALE GENOMIC DNA]</scope>
    <source>
        <strain evidence="1 2">OO99</strain>
    </source>
</reference>
<dbReference type="Proteomes" id="UP000215703">
    <property type="component" value="Chromosome"/>
</dbReference>
<gene>
    <name evidence="1" type="ORF">CIT37_19020</name>
</gene>
<organism evidence="1 2">
    <name type="scientific">Bradyrhizobium ottawaense</name>
    <dbReference type="NCBI Taxonomy" id="931866"/>
    <lineage>
        <taxon>Bacteria</taxon>
        <taxon>Pseudomonadati</taxon>
        <taxon>Pseudomonadota</taxon>
        <taxon>Alphaproteobacteria</taxon>
        <taxon>Hyphomicrobiales</taxon>
        <taxon>Nitrobacteraceae</taxon>
        <taxon>Bradyrhizobium</taxon>
    </lineage>
</organism>
<dbReference type="AlphaFoldDB" id="A0A2U8P8F0"/>
<protein>
    <submittedName>
        <fullName evidence="1">Uncharacterized protein</fullName>
    </submittedName>
</protein>
<accession>A0A2U8P8F0</accession>
<proteinExistence type="predicted"/>
<sequence>MTFANTVALSSILVLAAAPAISQDAKLQTAAPAAATSAAAQSLDTFRSISNAPTQFKTLGLDAPGDASHASIGDPVADYMIGLDPLREWDGGDPMKLLRPTGQFVYSITVDGKTKSSVTIAEIKGEWVAAAFGTPNEARARSDIKANSTAQAPGGTNHFAQVRVPALRTTFVALQANDGLVLTSLTSRPEFGLEPGKWESASTVLRRLQPFARRIDPNLPN</sequence>
<dbReference type="GeneID" id="92964714"/>
<evidence type="ECO:0000313" key="2">
    <source>
        <dbReference type="Proteomes" id="UP000215703"/>
    </source>
</evidence>
<dbReference type="EMBL" id="CP029425">
    <property type="protein sequence ID" value="AWL94013.1"/>
    <property type="molecule type" value="Genomic_DNA"/>
</dbReference>
<name>A0A2U8P8F0_9BRAD</name>
<dbReference type="RefSeq" id="WP_038948258.1">
    <property type="nucleotide sequence ID" value="NZ_CP029425.2"/>
</dbReference>
<dbReference type="KEGG" id="bot:CIT37_19020"/>
<reference evidence="1 2" key="1">
    <citation type="journal article" date="2014" name="Int. J. Syst. Evol. Microbiol.">
        <title>Bradyrhizobium ottawaense sp. nov., a symbiotic nitrogen fixing bacterium from root nodules of soybeans in Canada.</title>
        <authorList>
            <person name="Yu X."/>
            <person name="Cloutier S."/>
            <person name="Tambong J.T."/>
            <person name="Bromfield E.S."/>
        </authorList>
    </citation>
    <scope>NUCLEOTIDE SEQUENCE [LARGE SCALE GENOMIC DNA]</scope>
    <source>
        <strain evidence="1 2">OO99</strain>
    </source>
</reference>